<keyword evidence="2" id="KW-0963">Cytoplasm</keyword>
<dbReference type="GO" id="GO:0031122">
    <property type="term" value="P:cytoplasmic microtubule organization"/>
    <property type="evidence" value="ECO:0007669"/>
    <property type="project" value="TreeGrafter"/>
</dbReference>
<evidence type="ECO:0000256" key="4">
    <source>
        <dbReference type="SAM" id="Coils"/>
    </source>
</evidence>
<organism evidence="6 7">
    <name type="scientific">Macrolepiota fuliginosa MF-IS2</name>
    <dbReference type="NCBI Taxonomy" id="1400762"/>
    <lineage>
        <taxon>Eukaryota</taxon>
        <taxon>Fungi</taxon>
        <taxon>Dikarya</taxon>
        <taxon>Basidiomycota</taxon>
        <taxon>Agaricomycotina</taxon>
        <taxon>Agaricomycetes</taxon>
        <taxon>Agaricomycetidae</taxon>
        <taxon>Agaricales</taxon>
        <taxon>Agaricineae</taxon>
        <taxon>Agaricaceae</taxon>
        <taxon>Macrolepiota</taxon>
    </lineage>
</organism>
<dbReference type="InterPro" id="IPR043936">
    <property type="entry name" value="HOOK_N"/>
</dbReference>
<evidence type="ECO:0000256" key="3">
    <source>
        <dbReference type="ARBA" id="ARBA00023054"/>
    </source>
</evidence>
<reference evidence="6" key="1">
    <citation type="submission" date="2020-11" db="EMBL/GenBank/DDBJ databases">
        <authorList>
            <consortium name="DOE Joint Genome Institute"/>
            <person name="Ahrendt S."/>
            <person name="Riley R."/>
            <person name="Andreopoulos W."/>
            <person name="Labutti K."/>
            <person name="Pangilinan J."/>
            <person name="Ruiz-Duenas F.J."/>
            <person name="Barrasa J.M."/>
            <person name="Sanchez-Garcia M."/>
            <person name="Camarero S."/>
            <person name="Miyauchi S."/>
            <person name="Serrano A."/>
            <person name="Linde D."/>
            <person name="Babiker R."/>
            <person name="Drula E."/>
            <person name="Ayuso-Fernandez I."/>
            <person name="Pacheco R."/>
            <person name="Padilla G."/>
            <person name="Ferreira P."/>
            <person name="Barriuso J."/>
            <person name="Kellner H."/>
            <person name="Castanera R."/>
            <person name="Alfaro M."/>
            <person name="Ramirez L."/>
            <person name="Pisabarro A.G."/>
            <person name="Kuo A."/>
            <person name="Tritt A."/>
            <person name="Lipzen A."/>
            <person name="He G."/>
            <person name="Yan M."/>
            <person name="Ng V."/>
            <person name="Cullen D."/>
            <person name="Martin F."/>
            <person name="Rosso M.-N."/>
            <person name="Henrissat B."/>
            <person name="Hibbett D."/>
            <person name="Martinez A.T."/>
            <person name="Grigoriev I.V."/>
        </authorList>
    </citation>
    <scope>NUCLEOTIDE SEQUENCE</scope>
    <source>
        <strain evidence="6">MF-IS2</strain>
    </source>
</reference>
<dbReference type="EMBL" id="MU151067">
    <property type="protein sequence ID" value="KAF9452821.1"/>
    <property type="molecule type" value="Genomic_DNA"/>
</dbReference>
<sequence>MDDRKELDAFFHFFETFDLSRPVSSPSDLSDGAALSDILAIVDSGYFKATRPSAQPSDNWVLRFSALKRLYRLMTQYFADVLQKPTSNLDVPDLQAIAKDGDIPAILVMCRITIAIGVHCERNEEFIEKIQGLSEVDQHCLMRAIEQATAKISNAPGYVEPSESSMTEDDHYYRIQSERSAIFSEKETLEKVYHTLLEEHRTLQTSYDDAVSEKEDAIVQLRQAKREVETRRNEKADVMMRAEMDRLRTEL</sequence>
<dbReference type="Pfam" id="PF19047">
    <property type="entry name" value="HOOK_N"/>
    <property type="match status" value="1"/>
</dbReference>
<feature type="domain" description="HOOK N-terminal" evidence="5">
    <location>
        <begin position="8"/>
        <end position="146"/>
    </location>
</feature>
<dbReference type="SUPFAM" id="SSF116907">
    <property type="entry name" value="Hook domain"/>
    <property type="match status" value="1"/>
</dbReference>
<protein>
    <recommendedName>
        <fullName evidence="5">HOOK N-terminal domain-containing protein</fullName>
    </recommendedName>
</protein>
<evidence type="ECO:0000256" key="1">
    <source>
        <dbReference type="ARBA" id="ARBA00004496"/>
    </source>
</evidence>
<gene>
    <name evidence="6" type="ORF">P691DRAFT_148125</name>
</gene>
<accession>A0A9P5XPF0</accession>
<dbReference type="AlphaFoldDB" id="A0A9P5XPF0"/>
<dbReference type="OrthoDB" id="49395at2759"/>
<keyword evidence="3 4" id="KW-0175">Coiled coil</keyword>
<dbReference type="GO" id="GO:0005737">
    <property type="term" value="C:cytoplasm"/>
    <property type="evidence" value="ECO:0007669"/>
    <property type="project" value="UniProtKB-SubCell"/>
</dbReference>
<dbReference type="PANTHER" id="PTHR18947:SF28">
    <property type="entry name" value="GIRDIN, ISOFORM A"/>
    <property type="match status" value="1"/>
</dbReference>
<proteinExistence type="predicted"/>
<dbReference type="GO" id="GO:0030705">
    <property type="term" value="P:cytoskeleton-dependent intracellular transport"/>
    <property type="evidence" value="ECO:0007669"/>
    <property type="project" value="InterPro"/>
</dbReference>
<evidence type="ECO:0000256" key="2">
    <source>
        <dbReference type="ARBA" id="ARBA00022490"/>
    </source>
</evidence>
<dbReference type="Proteomes" id="UP000807342">
    <property type="component" value="Unassembled WGS sequence"/>
</dbReference>
<evidence type="ECO:0000259" key="5">
    <source>
        <dbReference type="Pfam" id="PF19047"/>
    </source>
</evidence>
<evidence type="ECO:0000313" key="7">
    <source>
        <dbReference type="Proteomes" id="UP000807342"/>
    </source>
</evidence>
<comment type="subcellular location">
    <subcellularLocation>
        <location evidence="1">Cytoplasm</location>
    </subcellularLocation>
</comment>
<evidence type="ECO:0000313" key="6">
    <source>
        <dbReference type="EMBL" id="KAF9452821.1"/>
    </source>
</evidence>
<dbReference type="GO" id="GO:0008017">
    <property type="term" value="F:microtubule binding"/>
    <property type="evidence" value="ECO:0007669"/>
    <property type="project" value="TreeGrafter"/>
</dbReference>
<dbReference type="Gene3D" id="1.10.418.10">
    <property type="entry name" value="Calponin-like domain"/>
    <property type="match status" value="1"/>
</dbReference>
<name>A0A9P5XPF0_9AGAR</name>
<dbReference type="PANTHER" id="PTHR18947">
    <property type="entry name" value="HOOK PROTEINS"/>
    <property type="match status" value="1"/>
</dbReference>
<comment type="caution">
    <text evidence="6">The sequence shown here is derived from an EMBL/GenBank/DDBJ whole genome shotgun (WGS) entry which is preliminary data.</text>
</comment>
<dbReference type="InterPro" id="IPR036872">
    <property type="entry name" value="CH_dom_sf"/>
</dbReference>
<dbReference type="GO" id="GO:0005815">
    <property type="term" value="C:microtubule organizing center"/>
    <property type="evidence" value="ECO:0007669"/>
    <property type="project" value="TreeGrafter"/>
</dbReference>
<dbReference type="CDD" id="cd22211">
    <property type="entry name" value="HkD_SF"/>
    <property type="match status" value="1"/>
</dbReference>
<feature type="coiled-coil region" evidence="4">
    <location>
        <begin position="207"/>
        <end position="234"/>
    </location>
</feature>
<keyword evidence="7" id="KW-1185">Reference proteome</keyword>
<dbReference type="GO" id="GO:0051959">
    <property type="term" value="F:dynein light intermediate chain binding"/>
    <property type="evidence" value="ECO:0007669"/>
    <property type="project" value="TreeGrafter"/>
</dbReference>